<proteinExistence type="predicted"/>
<accession>A0A1M3KXG3</accession>
<dbReference type="STRING" id="1895771.BGO89_11580"/>
<dbReference type="Pfam" id="PF13432">
    <property type="entry name" value="TPR_16"/>
    <property type="match status" value="1"/>
</dbReference>
<gene>
    <name evidence="1" type="ORF">BGO89_11580</name>
</gene>
<evidence type="ECO:0000313" key="2">
    <source>
        <dbReference type="Proteomes" id="UP000184233"/>
    </source>
</evidence>
<name>A0A1M3KXG3_9BACT</name>
<dbReference type="Proteomes" id="UP000184233">
    <property type="component" value="Unassembled WGS sequence"/>
</dbReference>
<dbReference type="AlphaFoldDB" id="A0A1M3KXG3"/>
<dbReference type="Gene3D" id="1.25.40.10">
    <property type="entry name" value="Tetratricopeptide repeat domain"/>
    <property type="match status" value="1"/>
</dbReference>
<comment type="caution">
    <text evidence="1">The sequence shown here is derived from an EMBL/GenBank/DDBJ whole genome shotgun (WGS) entry which is preliminary data.</text>
</comment>
<evidence type="ECO:0000313" key="1">
    <source>
        <dbReference type="EMBL" id="OJX57136.1"/>
    </source>
</evidence>
<protein>
    <submittedName>
        <fullName evidence="1">Uncharacterized protein</fullName>
    </submittedName>
</protein>
<dbReference type="SUPFAM" id="SSF48452">
    <property type="entry name" value="TPR-like"/>
    <property type="match status" value="1"/>
</dbReference>
<dbReference type="EMBL" id="MKVH01000024">
    <property type="protein sequence ID" value="OJX57136.1"/>
    <property type="molecule type" value="Genomic_DNA"/>
</dbReference>
<sequence length="210" mass="23511">MSDRPDVRTGRPLLLALAAVLLIGGASYGVSRWLVSQDVEKGRPLAEERSRQRQAADNAEKADVAQQQRNERLSSLLDNISKQLAERPNDSMLVISAANICYDLGRYAEAVTYYKRFIDNIDPNNHAVNIDYGYAVFETGRQNEGIAIIEQVLISEPRNQIAMFNIGVMYVRSNNPDRALIWMKKCRDVDPASDIGKRAANVIQTLQQTS</sequence>
<organism evidence="1 2">
    <name type="scientific">Candidatus Kapaibacterium thiocyanatum</name>
    <dbReference type="NCBI Taxonomy" id="1895771"/>
    <lineage>
        <taxon>Bacteria</taxon>
        <taxon>Pseudomonadati</taxon>
        <taxon>Candidatus Kapaibacteriota</taxon>
        <taxon>Candidatus Kapaibacteriia</taxon>
        <taxon>Candidatus Kapaibacteriales</taxon>
        <taxon>Candidatus Kapaibacteriaceae</taxon>
        <taxon>Candidatus Kapaibacterium</taxon>
    </lineage>
</organism>
<dbReference type="Pfam" id="PF13181">
    <property type="entry name" value="TPR_8"/>
    <property type="match status" value="1"/>
</dbReference>
<dbReference type="InterPro" id="IPR011990">
    <property type="entry name" value="TPR-like_helical_dom_sf"/>
</dbReference>
<dbReference type="InterPro" id="IPR019734">
    <property type="entry name" value="TPR_rpt"/>
</dbReference>
<reference evidence="1 2" key="1">
    <citation type="submission" date="2016-09" db="EMBL/GenBank/DDBJ databases">
        <title>Genome-resolved meta-omics ties microbial dynamics to process performance in biotechnology for thiocyanate degradation.</title>
        <authorList>
            <person name="Kantor R.S."/>
            <person name="Huddy R.J."/>
            <person name="Iyer R."/>
            <person name="Thomas B.C."/>
            <person name="Brown C.T."/>
            <person name="Anantharaman K."/>
            <person name="Tringe S."/>
            <person name="Hettich R.L."/>
            <person name="Harrison S.T."/>
            <person name="Banfield J.F."/>
        </authorList>
    </citation>
    <scope>NUCLEOTIDE SEQUENCE [LARGE SCALE GENOMIC DNA]</scope>
    <source>
        <strain evidence="1">59-99</strain>
    </source>
</reference>